<keyword evidence="2" id="KW-1185">Reference proteome</keyword>
<name>A0ABT5WLD1_9SPHN</name>
<dbReference type="EMBL" id="JARESE010000010">
    <property type="protein sequence ID" value="MDE8650859.1"/>
    <property type="molecule type" value="Genomic_DNA"/>
</dbReference>
<dbReference type="RefSeq" id="WP_275226937.1">
    <property type="nucleotide sequence ID" value="NZ_JARESE010000010.1"/>
</dbReference>
<reference evidence="1 2" key="1">
    <citation type="submission" date="2023-03" db="EMBL/GenBank/DDBJ databases">
        <title>NovoSphingobium album sp. nov. isolated from polycyclic aromatic hydrocarbons- and heavy-metal polluted soil.</title>
        <authorList>
            <person name="Liu Z."/>
            <person name="Wang K."/>
        </authorList>
    </citation>
    <scope>NUCLEOTIDE SEQUENCE [LARGE SCALE GENOMIC DNA]</scope>
    <source>
        <strain evidence="1 2">H3SJ31-1</strain>
    </source>
</reference>
<protein>
    <submittedName>
        <fullName evidence="1">(2Fe-2S) ferredoxin domain-containing protein</fullName>
    </submittedName>
</protein>
<evidence type="ECO:0000313" key="2">
    <source>
        <dbReference type="Proteomes" id="UP001216253"/>
    </source>
</evidence>
<gene>
    <name evidence="1" type="ORF">PYV00_03875</name>
</gene>
<comment type="caution">
    <text evidence="1">The sequence shown here is derived from an EMBL/GenBank/DDBJ whole genome shotgun (WGS) entry which is preliminary data.</text>
</comment>
<organism evidence="1 2">
    <name type="scientific">Novosphingobium album</name>
    <name type="common">ex Liu et al. 2023</name>
    <dbReference type="NCBI Taxonomy" id="3031130"/>
    <lineage>
        <taxon>Bacteria</taxon>
        <taxon>Pseudomonadati</taxon>
        <taxon>Pseudomonadota</taxon>
        <taxon>Alphaproteobacteria</taxon>
        <taxon>Sphingomonadales</taxon>
        <taxon>Sphingomonadaceae</taxon>
        <taxon>Novosphingobium</taxon>
    </lineage>
</organism>
<evidence type="ECO:0000313" key="1">
    <source>
        <dbReference type="EMBL" id="MDE8650859.1"/>
    </source>
</evidence>
<proteinExistence type="predicted"/>
<sequence>MKRVPAQWSSVTLVCRKCSKRCGGGFGKNGRTSLAKALLKRGNGKKGRKASIGVVEVDCLKVCPKNAVVAIDGAHPQEWVVVPKGTDISLVARRLGIDGKR</sequence>
<dbReference type="Proteomes" id="UP001216253">
    <property type="component" value="Unassembled WGS sequence"/>
</dbReference>
<accession>A0ABT5WLD1</accession>